<proteinExistence type="predicted"/>
<dbReference type="InterPro" id="IPR002731">
    <property type="entry name" value="ATPase_BadF"/>
</dbReference>
<dbReference type="SUPFAM" id="SSF53067">
    <property type="entry name" value="Actin-like ATPase domain"/>
    <property type="match status" value="1"/>
</dbReference>
<dbReference type="EMBL" id="BARW01010857">
    <property type="protein sequence ID" value="GAI81318.1"/>
    <property type="molecule type" value="Genomic_DNA"/>
</dbReference>
<dbReference type="Gene3D" id="3.30.420.40">
    <property type="match status" value="2"/>
</dbReference>
<dbReference type="InterPro" id="IPR051805">
    <property type="entry name" value="Dehydratase_Activator_Redct"/>
</dbReference>
<accession>X1RL09</accession>
<reference evidence="2" key="1">
    <citation type="journal article" date="2014" name="Front. Microbiol.">
        <title>High frequency of phylogenetically diverse reductive dehalogenase-homologous genes in deep subseafloor sedimentary metagenomes.</title>
        <authorList>
            <person name="Kawai M."/>
            <person name="Futagami T."/>
            <person name="Toyoda A."/>
            <person name="Takaki Y."/>
            <person name="Nishi S."/>
            <person name="Hori S."/>
            <person name="Arai W."/>
            <person name="Tsubouchi T."/>
            <person name="Morono Y."/>
            <person name="Uchiyama I."/>
            <person name="Ito T."/>
            <person name="Fujiyama A."/>
            <person name="Inagaki F."/>
            <person name="Takami H."/>
        </authorList>
    </citation>
    <scope>NUCLEOTIDE SEQUENCE</scope>
    <source>
        <strain evidence="2">Expedition CK06-06</strain>
    </source>
</reference>
<feature type="domain" description="ATPase BadF/BadG/BcrA/BcrD type" evidence="1">
    <location>
        <begin position="3"/>
        <end position="98"/>
    </location>
</feature>
<gene>
    <name evidence="2" type="ORF">S12H4_21180</name>
</gene>
<feature type="non-terminal residue" evidence="2">
    <location>
        <position position="1"/>
    </location>
</feature>
<evidence type="ECO:0000313" key="2">
    <source>
        <dbReference type="EMBL" id="GAI81318.1"/>
    </source>
</evidence>
<organism evidence="2">
    <name type="scientific">marine sediment metagenome</name>
    <dbReference type="NCBI Taxonomy" id="412755"/>
    <lineage>
        <taxon>unclassified sequences</taxon>
        <taxon>metagenomes</taxon>
        <taxon>ecological metagenomes</taxon>
    </lineage>
</organism>
<dbReference type="Pfam" id="PF01869">
    <property type="entry name" value="BcrAD_BadFG"/>
    <property type="match status" value="1"/>
</dbReference>
<dbReference type="PANTHER" id="PTHR32329:SF2">
    <property type="entry name" value="BIFUNCTIONAL PROTEIN [INCLUDES 2-HYDROXYACYL-COA DEHYDRATASE (N-TER) AND ITS ACTIVATOR DOMAIN (C_TERM)"/>
    <property type="match status" value="1"/>
</dbReference>
<name>X1RL09_9ZZZZ</name>
<dbReference type="AlphaFoldDB" id="X1RL09"/>
<comment type="caution">
    <text evidence="2">The sequence shown here is derived from an EMBL/GenBank/DDBJ whole genome shotgun (WGS) entry which is preliminary data.</text>
</comment>
<protein>
    <recommendedName>
        <fullName evidence="1">ATPase BadF/BadG/BcrA/BcrD type domain-containing protein</fullName>
    </recommendedName>
</protein>
<sequence length="103" mass="10814">PATLSSVCTVFAESEVLSLLSEHKSREDIAYGISKAIARRVVGMGAGGQVDYKEPIVFSGGVARNVGVVKAIEEELGKKVITPQEPQITAALGAAIFAQEQDN</sequence>
<dbReference type="InterPro" id="IPR043129">
    <property type="entry name" value="ATPase_NBD"/>
</dbReference>
<dbReference type="PANTHER" id="PTHR32329">
    <property type="entry name" value="BIFUNCTIONAL PROTEIN [INCLUDES 2-HYDROXYACYL-COA DEHYDRATASE (N-TER) AND ITS ACTIVATOR DOMAIN (C_TERM)-RELATED"/>
    <property type="match status" value="1"/>
</dbReference>
<evidence type="ECO:0000259" key="1">
    <source>
        <dbReference type="Pfam" id="PF01869"/>
    </source>
</evidence>